<protein>
    <recommendedName>
        <fullName evidence="4">PorV/PorQ family protein</fullName>
    </recommendedName>
</protein>
<proteinExistence type="predicted"/>
<dbReference type="SUPFAM" id="SSF56935">
    <property type="entry name" value="Porins"/>
    <property type="match status" value="1"/>
</dbReference>
<feature type="signal peptide" evidence="1">
    <location>
        <begin position="1"/>
        <end position="25"/>
    </location>
</feature>
<comment type="caution">
    <text evidence="2">The sequence shown here is derived from an EMBL/GenBank/DDBJ whole genome shotgun (WGS) entry which is preliminary data.</text>
</comment>
<accession>A0A1F6CAV8</accession>
<dbReference type="Proteomes" id="UP000178606">
    <property type="component" value="Unassembled WGS sequence"/>
</dbReference>
<reference evidence="2 3" key="1">
    <citation type="journal article" date="2016" name="Nat. Commun.">
        <title>Thousands of microbial genomes shed light on interconnected biogeochemical processes in an aquifer system.</title>
        <authorList>
            <person name="Anantharaman K."/>
            <person name="Brown C.T."/>
            <person name="Hug L.A."/>
            <person name="Sharon I."/>
            <person name="Castelle C.J."/>
            <person name="Probst A.J."/>
            <person name="Thomas B.C."/>
            <person name="Singh A."/>
            <person name="Wilkins M.J."/>
            <person name="Karaoz U."/>
            <person name="Brodie E.L."/>
            <person name="Williams K.H."/>
            <person name="Hubbard S.S."/>
            <person name="Banfield J.F."/>
        </authorList>
    </citation>
    <scope>NUCLEOTIDE SEQUENCE [LARGE SCALE GENOMIC DNA]</scope>
    <source>
        <strain evidence="3">RIFCSPLOWO2_12_FULL_64_10</strain>
    </source>
</reference>
<feature type="chain" id="PRO_5009523285" description="PorV/PorQ family protein" evidence="1">
    <location>
        <begin position="26"/>
        <end position="334"/>
    </location>
</feature>
<dbReference type="AlphaFoldDB" id="A0A1F6CAV8"/>
<evidence type="ECO:0000313" key="2">
    <source>
        <dbReference type="EMBL" id="OGG46309.1"/>
    </source>
</evidence>
<evidence type="ECO:0008006" key="4">
    <source>
        <dbReference type="Google" id="ProtNLM"/>
    </source>
</evidence>
<name>A0A1F6CAV8_HANXR</name>
<gene>
    <name evidence="2" type="ORF">A3F84_15950</name>
</gene>
<sequence length="334" mass="36386">MKRNFATVVLALAVGLLFLSSTSEAGLETTGPTAIKGVKKVNASGMQFLKIGTSARAAGMGDAFTGVANDINAIFFNGAGLTHIKRLGYSVNYTKWLANTTLYSVAAAWNTGSSRGEVIGFSAVVFKPEDMEERTILQPEGTGQTVRYGDTSIGLLYAIKFTDKFSFSGKVNYVQEKIHTKTTTTVVFDLGSFFYTGFKSLRVAMGLRNFGPDKSADAYRYFMPLYYNMAVAGEVYGEKGKPFYITLDAESAFAVDYEQRYHFGAEAWIKDQLALRAGYKHNYDLEQFAVGAGVKQTFGGDRAVTVDVAYSPLKKKGGIKMFDPVLRVSLGGAF</sequence>
<dbReference type="Gene3D" id="2.40.160.60">
    <property type="entry name" value="Outer membrane protein transport protein (OMPP1/FadL/TodX)"/>
    <property type="match status" value="1"/>
</dbReference>
<evidence type="ECO:0000256" key="1">
    <source>
        <dbReference type="SAM" id="SignalP"/>
    </source>
</evidence>
<organism evidence="2 3">
    <name type="scientific">Handelsmanbacteria sp. (strain RIFCSPLOWO2_12_FULL_64_10)</name>
    <dbReference type="NCBI Taxonomy" id="1817868"/>
    <lineage>
        <taxon>Bacteria</taxon>
        <taxon>Candidatus Handelsmaniibacteriota</taxon>
    </lineage>
</organism>
<keyword evidence="1" id="KW-0732">Signal</keyword>
<dbReference type="NCBIfam" id="NF033709">
    <property type="entry name" value="PorV_fam"/>
    <property type="match status" value="1"/>
</dbReference>
<evidence type="ECO:0000313" key="3">
    <source>
        <dbReference type="Proteomes" id="UP000178606"/>
    </source>
</evidence>
<dbReference type="EMBL" id="MFKF01000326">
    <property type="protein sequence ID" value="OGG46309.1"/>
    <property type="molecule type" value="Genomic_DNA"/>
</dbReference>